<dbReference type="EnsemblMetazoa" id="AGAP029871-RA">
    <property type="protein sequence ID" value="AGAP029871-PA"/>
    <property type="gene ID" value="AGAP029871"/>
</dbReference>
<dbReference type="EMBL" id="AAAB01008984">
    <property type="status" value="NOT_ANNOTATED_CDS"/>
    <property type="molecule type" value="Genomic_DNA"/>
</dbReference>
<protein>
    <submittedName>
        <fullName evidence="3">Secreted protein</fullName>
    </submittedName>
</protein>
<feature type="chain" id="PRO_5037907851" evidence="2">
    <location>
        <begin position="26"/>
        <end position="76"/>
    </location>
</feature>
<feature type="region of interest" description="Disordered" evidence="1">
    <location>
        <begin position="52"/>
        <end position="76"/>
    </location>
</feature>
<dbReference type="VEuPathDB" id="VectorBase:AGAMI1_008481"/>
<organism evidence="3 4">
    <name type="scientific">Anopheles gambiae</name>
    <name type="common">African malaria mosquito</name>
    <dbReference type="NCBI Taxonomy" id="7165"/>
    <lineage>
        <taxon>Eukaryota</taxon>
        <taxon>Metazoa</taxon>
        <taxon>Ecdysozoa</taxon>
        <taxon>Arthropoda</taxon>
        <taxon>Hexapoda</taxon>
        <taxon>Insecta</taxon>
        <taxon>Pterygota</taxon>
        <taxon>Neoptera</taxon>
        <taxon>Endopterygota</taxon>
        <taxon>Diptera</taxon>
        <taxon>Nematocera</taxon>
        <taxon>Culicoidea</taxon>
        <taxon>Culicidae</taxon>
        <taxon>Anophelinae</taxon>
        <taxon>Anopheles</taxon>
    </lineage>
</organism>
<evidence type="ECO:0000313" key="3">
    <source>
        <dbReference type="EnsemblMetazoa" id="AGAP029871-PA"/>
    </source>
</evidence>
<dbReference type="AlphaFoldDB" id="A0A903XVS3"/>
<reference evidence="3" key="3">
    <citation type="submission" date="2022-10" db="UniProtKB">
        <authorList>
            <consortium name="EnsemblMetazoa"/>
        </authorList>
    </citation>
    <scope>IDENTIFICATION</scope>
    <source>
        <strain evidence="3">PEST</strain>
    </source>
</reference>
<evidence type="ECO:0000256" key="2">
    <source>
        <dbReference type="SAM" id="SignalP"/>
    </source>
</evidence>
<reference evidence="3 4" key="1">
    <citation type="journal article" date="2002" name="Science">
        <title>The genome sequence of the malaria mosquito Anopheles gambiae.</title>
        <authorList>
            <person name="Holt R.A."/>
            <person name="Subramanian G.M."/>
            <person name="Halpern A."/>
            <person name="Sutton G.G."/>
            <person name="Charlab R."/>
            <person name="Nusskern D.R."/>
            <person name="Wincker P."/>
            <person name="Clark A.G."/>
            <person name="Ribeiro J.M."/>
            <person name="Wides R."/>
            <person name="Salzberg S.L."/>
            <person name="Loftus B."/>
            <person name="Yandell M."/>
            <person name="Majoros W.H."/>
            <person name="Rusch D.B."/>
            <person name="Lai Z."/>
            <person name="Kraft C.L."/>
            <person name="Abril J.F."/>
            <person name="Anthouard V."/>
            <person name="Arensburger P."/>
            <person name="Atkinson P.W."/>
            <person name="Baden H."/>
            <person name="de Berardinis V."/>
            <person name="Baldwin D."/>
            <person name="Benes V."/>
            <person name="Biedler J."/>
            <person name="Blass C."/>
            <person name="Bolanos R."/>
            <person name="Boscus D."/>
            <person name="Barnstead M."/>
            <person name="Cai S."/>
            <person name="Center A."/>
            <person name="Chaturverdi K."/>
            <person name="Christophides G.K."/>
            <person name="Chrystal M.A."/>
            <person name="Clamp M."/>
            <person name="Cravchik A."/>
            <person name="Curwen V."/>
            <person name="Dana A."/>
            <person name="Delcher A."/>
            <person name="Dew I."/>
            <person name="Evans C.A."/>
            <person name="Flanigan M."/>
            <person name="Grundschober-Freimoser A."/>
            <person name="Friedli L."/>
            <person name="Gu Z."/>
            <person name="Guan P."/>
            <person name="Guigo R."/>
            <person name="Hillenmeyer M.E."/>
            <person name="Hladun S.L."/>
            <person name="Hogan J.R."/>
            <person name="Hong Y.S."/>
            <person name="Hoover J."/>
            <person name="Jaillon O."/>
            <person name="Ke Z."/>
            <person name="Kodira C."/>
            <person name="Kokoza E."/>
            <person name="Koutsos A."/>
            <person name="Letunic I."/>
            <person name="Levitsky A."/>
            <person name="Liang Y."/>
            <person name="Lin J.J."/>
            <person name="Lobo N.F."/>
            <person name="Lopez J.R."/>
            <person name="Malek J.A."/>
            <person name="McIntosh T.C."/>
            <person name="Meister S."/>
            <person name="Miller J."/>
            <person name="Mobarry C."/>
            <person name="Mongin E."/>
            <person name="Murphy S.D."/>
            <person name="O'Brochta D.A."/>
            <person name="Pfannkoch C."/>
            <person name="Qi R."/>
            <person name="Regier M.A."/>
            <person name="Remington K."/>
            <person name="Shao H."/>
            <person name="Sharakhova M.V."/>
            <person name="Sitter C.D."/>
            <person name="Shetty J."/>
            <person name="Smith T.J."/>
            <person name="Strong R."/>
            <person name="Sun J."/>
            <person name="Thomasova D."/>
            <person name="Ton L.Q."/>
            <person name="Topalis P."/>
            <person name="Tu Z."/>
            <person name="Unger M.F."/>
            <person name="Walenz B."/>
            <person name="Wang A."/>
            <person name="Wang J."/>
            <person name="Wang M."/>
            <person name="Wang X."/>
            <person name="Woodford K.J."/>
            <person name="Wortman J.R."/>
            <person name="Wu M."/>
            <person name="Yao A."/>
            <person name="Zdobnov E.M."/>
            <person name="Zhang H."/>
            <person name="Zhao Q."/>
            <person name="Zhao S."/>
            <person name="Zhu S.C."/>
            <person name="Zhimulev I."/>
            <person name="Coluzzi M."/>
            <person name="della Torre A."/>
            <person name="Roth C.W."/>
            <person name="Louis C."/>
            <person name="Kalush F."/>
            <person name="Mural R.J."/>
            <person name="Myers E.W."/>
            <person name="Adams M.D."/>
            <person name="Smith H.O."/>
            <person name="Broder S."/>
            <person name="Gardner M.J."/>
            <person name="Fraser C.M."/>
            <person name="Birney E."/>
            <person name="Bork P."/>
            <person name="Brey P.T."/>
            <person name="Venter J.C."/>
            <person name="Weissenbach J."/>
            <person name="Kafatos F.C."/>
            <person name="Collins F.H."/>
            <person name="Hoffman S.L."/>
        </authorList>
    </citation>
    <scope>NUCLEOTIDE SEQUENCE [LARGE SCALE GENOMIC DNA]</scope>
    <source>
        <strain evidence="3 4">PEST</strain>
    </source>
</reference>
<accession>A0A903XVS3</accession>
<evidence type="ECO:0000256" key="1">
    <source>
        <dbReference type="SAM" id="MobiDB-lite"/>
    </source>
</evidence>
<name>A0A903XVS3_ANOGA</name>
<sequence>MLNWRVFLFVTVTVFLFVQFDTAESSPFNDLQPTGRPATAGQALKNILQRAIGDNSSDESKPSAGSSEEQFRPYHG</sequence>
<feature type="signal peptide" evidence="2">
    <location>
        <begin position="1"/>
        <end position="25"/>
    </location>
</feature>
<dbReference type="Proteomes" id="UP000007062">
    <property type="component" value="Chromosome 3R"/>
</dbReference>
<evidence type="ECO:0000313" key="4">
    <source>
        <dbReference type="Proteomes" id="UP000007062"/>
    </source>
</evidence>
<proteinExistence type="predicted"/>
<keyword evidence="2" id="KW-0732">Signal</keyword>
<reference evidence="3 4" key="2">
    <citation type="journal article" date="2004" name="Trends Parasitol.">
        <title>The Anopheles gambiae genome: an update.</title>
        <authorList>
            <person name="Mongin E."/>
            <person name="Louis C."/>
            <person name="Holt R.A."/>
            <person name="Birney E."/>
            <person name="Collins F.H."/>
        </authorList>
    </citation>
    <scope>NUCLEOTIDE SEQUENCE [LARGE SCALE GENOMIC DNA]</scope>
    <source>
        <strain evidence="3 4">PEST</strain>
    </source>
</reference>
<keyword evidence="4" id="KW-1185">Reference proteome</keyword>